<evidence type="ECO:0000313" key="11">
    <source>
        <dbReference type="EMBL" id="KAK9417647.1"/>
    </source>
</evidence>
<keyword evidence="10" id="KW-0472">Membrane</keyword>
<gene>
    <name evidence="11" type="ORF">SUNI508_01404</name>
</gene>
<evidence type="ECO:0000256" key="4">
    <source>
        <dbReference type="ARBA" id="ARBA00022723"/>
    </source>
</evidence>
<evidence type="ECO:0000256" key="8">
    <source>
        <dbReference type="RuleBase" id="RU000461"/>
    </source>
</evidence>
<dbReference type="CDD" id="cd11041">
    <property type="entry name" value="CYP503A1-like"/>
    <property type="match status" value="1"/>
</dbReference>
<comment type="caution">
    <text evidence="11">The sequence shown here is derived from an EMBL/GenBank/DDBJ whole genome shotgun (WGS) entry which is preliminary data.</text>
</comment>
<evidence type="ECO:0000256" key="5">
    <source>
        <dbReference type="ARBA" id="ARBA00023002"/>
    </source>
</evidence>
<name>A0ABR2USP2_9PEZI</name>
<evidence type="ECO:0000256" key="3">
    <source>
        <dbReference type="ARBA" id="ARBA00022617"/>
    </source>
</evidence>
<keyword evidence="10" id="KW-0812">Transmembrane</keyword>
<keyword evidence="5 8" id="KW-0560">Oxidoreductase</keyword>
<evidence type="ECO:0000256" key="2">
    <source>
        <dbReference type="ARBA" id="ARBA00010617"/>
    </source>
</evidence>
<feature type="transmembrane region" description="Helical" evidence="10">
    <location>
        <begin position="15"/>
        <end position="38"/>
    </location>
</feature>
<feature type="region of interest" description="Disordered" evidence="9">
    <location>
        <begin position="515"/>
        <end position="538"/>
    </location>
</feature>
<comment type="cofactor">
    <cofactor evidence="1">
        <name>heme</name>
        <dbReference type="ChEBI" id="CHEBI:30413"/>
    </cofactor>
</comment>
<keyword evidence="3 8" id="KW-0349">Heme</keyword>
<proteinExistence type="inferred from homology"/>
<dbReference type="InterPro" id="IPR001128">
    <property type="entry name" value="Cyt_P450"/>
</dbReference>
<dbReference type="PANTHER" id="PTHR46206">
    <property type="entry name" value="CYTOCHROME P450"/>
    <property type="match status" value="1"/>
</dbReference>
<dbReference type="SUPFAM" id="SSF48264">
    <property type="entry name" value="Cytochrome P450"/>
    <property type="match status" value="1"/>
</dbReference>
<dbReference type="PANTHER" id="PTHR46206:SF1">
    <property type="entry name" value="P450, PUTATIVE (EUROFUNG)-RELATED"/>
    <property type="match status" value="1"/>
</dbReference>
<comment type="similarity">
    <text evidence="2 8">Belongs to the cytochrome P450 family.</text>
</comment>
<evidence type="ECO:0000256" key="10">
    <source>
        <dbReference type="SAM" id="Phobius"/>
    </source>
</evidence>
<keyword evidence="7 8" id="KW-0503">Monooxygenase</keyword>
<evidence type="ECO:0000256" key="1">
    <source>
        <dbReference type="ARBA" id="ARBA00001971"/>
    </source>
</evidence>
<dbReference type="InterPro" id="IPR036396">
    <property type="entry name" value="Cyt_P450_sf"/>
</dbReference>
<evidence type="ECO:0000256" key="9">
    <source>
        <dbReference type="SAM" id="MobiDB-lite"/>
    </source>
</evidence>
<dbReference type="Proteomes" id="UP001408356">
    <property type="component" value="Unassembled WGS sequence"/>
</dbReference>
<dbReference type="Gene3D" id="1.10.630.10">
    <property type="entry name" value="Cytochrome P450"/>
    <property type="match status" value="1"/>
</dbReference>
<protein>
    <submittedName>
        <fullName evidence="11">Cytochrome P450</fullName>
    </submittedName>
</protein>
<dbReference type="Pfam" id="PF00067">
    <property type="entry name" value="p450"/>
    <property type="match status" value="1"/>
</dbReference>
<organism evidence="11 12">
    <name type="scientific">Seiridium unicorne</name>
    <dbReference type="NCBI Taxonomy" id="138068"/>
    <lineage>
        <taxon>Eukaryota</taxon>
        <taxon>Fungi</taxon>
        <taxon>Dikarya</taxon>
        <taxon>Ascomycota</taxon>
        <taxon>Pezizomycotina</taxon>
        <taxon>Sordariomycetes</taxon>
        <taxon>Xylariomycetidae</taxon>
        <taxon>Amphisphaeriales</taxon>
        <taxon>Sporocadaceae</taxon>
        <taxon>Seiridium</taxon>
    </lineage>
</organism>
<dbReference type="PROSITE" id="PS00086">
    <property type="entry name" value="CYTOCHROME_P450"/>
    <property type="match status" value="1"/>
</dbReference>
<dbReference type="PRINTS" id="PR00465">
    <property type="entry name" value="EP450IV"/>
</dbReference>
<evidence type="ECO:0000256" key="7">
    <source>
        <dbReference type="ARBA" id="ARBA00023033"/>
    </source>
</evidence>
<keyword evidence="12" id="KW-1185">Reference proteome</keyword>
<keyword evidence="4 8" id="KW-0479">Metal-binding</keyword>
<evidence type="ECO:0000313" key="12">
    <source>
        <dbReference type="Proteomes" id="UP001408356"/>
    </source>
</evidence>
<reference evidence="11 12" key="1">
    <citation type="journal article" date="2024" name="J. Plant Pathol.">
        <title>Sequence and assembly of the genome of Seiridium unicorne, isolate CBS 538.82, causal agent of cypress canker disease.</title>
        <authorList>
            <person name="Scali E."/>
            <person name="Rocca G.D."/>
            <person name="Danti R."/>
            <person name="Garbelotto M."/>
            <person name="Barberini S."/>
            <person name="Baroncelli R."/>
            <person name="Emiliani G."/>
        </authorList>
    </citation>
    <scope>NUCLEOTIDE SEQUENCE [LARGE SCALE GENOMIC DNA]</scope>
    <source>
        <strain evidence="11 12">BM-138-508</strain>
    </source>
</reference>
<dbReference type="InterPro" id="IPR017972">
    <property type="entry name" value="Cyt_P450_CS"/>
</dbReference>
<keyword evidence="6 8" id="KW-0408">Iron</keyword>
<dbReference type="EMBL" id="JARVKF010000396">
    <property type="protein sequence ID" value="KAK9417647.1"/>
    <property type="molecule type" value="Genomic_DNA"/>
</dbReference>
<dbReference type="InterPro" id="IPR002403">
    <property type="entry name" value="Cyt_P450_E_grp-IV"/>
</dbReference>
<accession>A0ABR2USP2</accession>
<evidence type="ECO:0000256" key="6">
    <source>
        <dbReference type="ARBA" id="ARBA00023004"/>
    </source>
</evidence>
<keyword evidence="10" id="KW-1133">Transmembrane helix</keyword>
<sequence length="538" mass="60810">MAPSISILPNIGDRFGSAFICLAILVVVFAVYHTFFVIHYPSNLPLAGEPAGRRWFSLRTRWRYLTDCASLYREAYEKFAKHGKTVLVPGFGARHEIILPQSAMRWVFSQPDSALSLDHAFTEIDQIHYGLGNEMYILDPWQGNLVKTEMNAVLENICAAMNDELGTAFDTYFGVDTENWKEIDLISTVRMIVAQAASRFTVGLPLCRNEEYLRVSHKINDALVLNAGLTGSCPKVLRPIIGPIFHWKIGGYVSRIKKNFEPVFYRRLHKLKSQTGVGNHDEPQDHLQLMLRYAQKHRPAELEDVEIMTRRLVVANFGSLHQTSIQVTNMLLEILGSDAEFNTISVLRDEVQRVIGDENAEWTKAKVAQMHKADSVARETLRLNSFGNRATFRKVMVDGLVTEDGIKLPKGAMLSFLSYPAQVDGENLEDPFKYDPFRFSRAREAAMDANGKPGLNNLSFVSTSPQHMPFGHGKHACPGRFLIDFELKMIIAYVLRNYDIEFPPEYNGKRPPNVWLAESNNPPPGVKVRVKRQTNSAP</sequence>